<dbReference type="InterPro" id="IPR012337">
    <property type="entry name" value="RNaseH-like_sf"/>
</dbReference>
<protein>
    <recommendedName>
        <fullName evidence="2">RNase H type-1 domain-containing protein</fullName>
    </recommendedName>
</protein>
<proteinExistence type="predicted"/>
<dbReference type="Gene3D" id="3.30.420.10">
    <property type="entry name" value="Ribonuclease H-like superfamily/Ribonuclease H"/>
    <property type="match status" value="1"/>
</dbReference>
<feature type="region of interest" description="Disordered" evidence="1">
    <location>
        <begin position="1"/>
        <end position="25"/>
    </location>
</feature>
<dbReference type="InterPro" id="IPR036397">
    <property type="entry name" value="RNaseH_sf"/>
</dbReference>
<dbReference type="EMBL" id="AMZH03013578">
    <property type="protein sequence ID" value="RRT49036.1"/>
    <property type="molecule type" value="Genomic_DNA"/>
</dbReference>
<dbReference type="GO" id="GO:0004523">
    <property type="term" value="F:RNA-DNA hybrid ribonuclease activity"/>
    <property type="evidence" value="ECO:0007669"/>
    <property type="project" value="InterPro"/>
</dbReference>
<sequence length="198" mass="22019">MIGAMELQPDDGLRSSLGIGPGSDDVVGSRRSSLERFVEGIGKLTGNTPGDRRKKTGRLTVRMVETTGLAGLQVKEIDIFSDSQLIVGQVNGDYEAREATMTRYLSEVHRLISHFKHLSIVRVPQVENVQADMLAKLTSAWNLKRCPEMVEKLSCQTIPTQKLAVTEATPNWIEEILRYKKDETLPIDPTASLRLSRT</sequence>
<reference evidence="3 4" key="1">
    <citation type="journal article" date="2014" name="Agronomy (Basel)">
        <title>A Draft Genome Sequence for Ensete ventricosum, the Drought-Tolerant Tree Against Hunger.</title>
        <authorList>
            <person name="Harrison J."/>
            <person name="Moore K.A."/>
            <person name="Paszkiewicz K."/>
            <person name="Jones T."/>
            <person name="Grant M."/>
            <person name="Ambacheew D."/>
            <person name="Muzemil S."/>
            <person name="Studholme D.J."/>
        </authorList>
    </citation>
    <scope>NUCLEOTIDE SEQUENCE [LARGE SCALE GENOMIC DNA]</scope>
</reference>
<name>A0A426YBG7_ENSVE</name>
<dbReference type="PANTHER" id="PTHR48475">
    <property type="entry name" value="RIBONUCLEASE H"/>
    <property type="match status" value="1"/>
</dbReference>
<dbReference type="PANTHER" id="PTHR48475:SF2">
    <property type="entry name" value="RIBONUCLEASE H"/>
    <property type="match status" value="1"/>
</dbReference>
<feature type="domain" description="RNase H type-1" evidence="2">
    <location>
        <begin position="72"/>
        <end position="137"/>
    </location>
</feature>
<evidence type="ECO:0000259" key="2">
    <source>
        <dbReference type="Pfam" id="PF13456"/>
    </source>
</evidence>
<gene>
    <name evidence="3" type="ORF">B296_00052662</name>
</gene>
<evidence type="ECO:0000313" key="4">
    <source>
        <dbReference type="Proteomes" id="UP000287651"/>
    </source>
</evidence>
<dbReference type="Proteomes" id="UP000287651">
    <property type="component" value="Unassembled WGS sequence"/>
</dbReference>
<organism evidence="3 4">
    <name type="scientific">Ensete ventricosum</name>
    <name type="common">Abyssinian banana</name>
    <name type="synonym">Musa ensete</name>
    <dbReference type="NCBI Taxonomy" id="4639"/>
    <lineage>
        <taxon>Eukaryota</taxon>
        <taxon>Viridiplantae</taxon>
        <taxon>Streptophyta</taxon>
        <taxon>Embryophyta</taxon>
        <taxon>Tracheophyta</taxon>
        <taxon>Spermatophyta</taxon>
        <taxon>Magnoliopsida</taxon>
        <taxon>Liliopsida</taxon>
        <taxon>Zingiberales</taxon>
        <taxon>Musaceae</taxon>
        <taxon>Ensete</taxon>
    </lineage>
</organism>
<evidence type="ECO:0000313" key="3">
    <source>
        <dbReference type="EMBL" id="RRT49036.1"/>
    </source>
</evidence>
<dbReference type="GO" id="GO:0003676">
    <property type="term" value="F:nucleic acid binding"/>
    <property type="evidence" value="ECO:0007669"/>
    <property type="project" value="InterPro"/>
</dbReference>
<dbReference type="SUPFAM" id="SSF53098">
    <property type="entry name" value="Ribonuclease H-like"/>
    <property type="match status" value="1"/>
</dbReference>
<dbReference type="InterPro" id="IPR002156">
    <property type="entry name" value="RNaseH_domain"/>
</dbReference>
<evidence type="ECO:0000256" key="1">
    <source>
        <dbReference type="SAM" id="MobiDB-lite"/>
    </source>
</evidence>
<dbReference type="Pfam" id="PF13456">
    <property type="entry name" value="RVT_3"/>
    <property type="match status" value="1"/>
</dbReference>
<comment type="caution">
    <text evidence="3">The sequence shown here is derived from an EMBL/GenBank/DDBJ whole genome shotgun (WGS) entry which is preliminary data.</text>
</comment>
<dbReference type="AlphaFoldDB" id="A0A426YBG7"/>
<accession>A0A426YBG7</accession>